<reference evidence="1 2" key="1">
    <citation type="submission" date="2013-01" db="EMBL/GenBank/DDBJ databases">
        <authorList>
            <person name="Harkins D.M."/>
            <person name="Durkin A.S."/>
            <person name="Brinkac L.M."/>
            <person name="Haft D.H."/>
            <person name="Selengut J.D."/>
            <person name="Sanka R."/>
            <person name="DePew J."/>
            <person name="Purushe J."/>
            <person name="Peacock S.J."/>
            <person name="Thaipadungpanit J."/>
            <person name="Wuthiekanun V.W."/>
            <person name="Day N.P."/>
            <person name="Vinetz J.M."/>
            <person name="Sutton G.G."/>
            <person name="Nierman W.C."/>
            <person name="Fouts D.E."/>
        </authorList>
    </citation>
    <scope>NUCLEOTIDE SEQUENCE [LARGE SCALE GENOMIC DNA]</scope>
    <source>
        <strain evidence="1 2">FPW1039</strain>
    </source>
</reference>
<dbReference type="Proteomes" id="UP000012164">
    <property type="component" value="Unassembled WGS sequence"/>
</dbReference>
<protein>
    <submittedName>
        <fullName evidence="1">Uncharacterized protein</fullName>
    </submittedName>
</protein>
<evidence type="ECO:0000313" key="1">
    <source>
        <dbReference type="EMBL" id="EMJ37990.1"/>
    </source>
</evidence>
<gene>
    <name evidence="1" type="ORF">LEP1GSC079_1805</name>
</gene>
<proteinExistence type="predicted"/>
<dbReference type="EMBL" id="AKWR02000057">
    <property type="protein sequence ID" value="EMJ37990.1"/>
    <property type="molecule type" value="Genomic_DNA"/>
</dbReference>
<comment type="caution">
    <text evidence="1">The sequence shown here is derived from an EMBL/GenBank/DDBJ whole genome shotgun (WGS) entry which is preliminary data.</text>
</comment>
<dbReference type="AlphaFoldDB" id="A0A0F6IIW5"/>
<sequence length="218" mass="23922">MRIQKMYIPGQGDSNVPYYNDYKYSTWVLATGNTGFNPFSAVEPETLRNYKIGQNLFDQNQGRILLIKGSFHGANYARFDLGARSAALSDIANAMNALIEQGRLTITQDSQITHKDLLSNLFPRIPLASSADSNGVLPANSVVPNIPANVYDGGLVKTADKLGFYFGPPLFIASGRNVSFAVTFPTGYSVPAVLNNYILKFELSVEEIPQSNMTEVRN</sequence>
<accession>A0A0F6IIW5</accession>
<organism evidence="1 2">
    <name type="scientific">Leptospira interrogans str. FPW1039</name>
    <dbReference type="NCBI Taxonomy" id="1193040"/>
    <lineage>
        <taxon>Bacteria</taxon>
        <taxon>Pseudomonadati</taxon>
        <taxon>Spirochaetota</taxon>
        <taxon>Spirochaetia</taxon>
        <taxon>Leptospirales</taxon>
        <taxon>Leptospiraceae</taxon>
        <taxon>Leptospira</taxon>
    </lineage>
</organism>
<name>A0A0F6IIW5_LEPIR</name>
<evidence type="ECO:0000313" key="2">
    <source>
        <dbReference type="Proteomes" id="UP000012164"/>
    </source>
</evidence>